<accession>A0ABT5XGB7</accession>
<protein>
    <submittedName>
        <fullName evidence="3">Glycosyltransferase family 4 protein</fullName>
    </submittedName>
</protein>
<evidence type="ECO:0000313" key="4">
    <source>
        <dbReference type="Proteomes" id="UP001215956"/>
    </source>
</evidence>
<name>A0ABT5XGB7_9EURY</name>
<feature type="domain" description="Glycosyl transferase family 1" evidence="1">
    <location>
        <begin position="196"/>
        <end position="353"/>
    </location>
</feature>
<reference evidence="3 4" key="1">
    <citation type="submission" date="2023-03" db="EMBL/GenBank/DDBJ databases">
        <title>Whole genome sequencing of Methanotrichaceae archaeon M04Ac.</title>
        <authorList>
            <person name="Khomyakova M.A."/>
            <person name="Merkel A.Y."/>
            <person name="Slobodkin A.I."/>
        </authorList>
    </citation>
    <scope>NUCLEOTIDE SEQUENCE [LARGE SCALE GENOMIC DNA]</scope>
    <source>
        <strain evidence="3 4">M04Ac</strain>
    </source>
</reference>
<dbReference type="Proteomes" id="UP001215956">
    <property type="component" value="Unassembled WGS sequence"/>
</dbReference>
<dbReference type="SUPFAM" id="SSF53756">
    <property type="entry name" value="UDP-Glycosyltransferase/glycogen phosphorylase"/>
    <property type="match status" value="1"/>
</dbReference>
<dbReference type="Pfam" id="PF13439">
    <property type="entry name" value="Glyco_transf_4"/>
    <property type="match status" value="1"/>
</dbReference>
<proteinExistence type="predicted"/>
<dbReference type="EMBL" id="JARFPL010000029">
    <property type="protein sequence ID" value="MDF0593759.1"/>
    <property type="molecule type" value="Genomic_DNA"/>
</dbReference>
<keyword evidence="4" id="KW-1185">Reference proteome</keyword>
<dbReference type="InterPro" id="IPR001296">
    <property type="entry name" value="Glyco_trans_1"/>
</dbReference>
<dbReference type="InterPro" id="IPR028098">
    <property type="entry name" value="Glyco_trans_4-like_N"/>
</dbReference>
<dbReference type="PANTHER" id="PTHR45947:SF3">
    <property type="entry name" value="SULFOQUINOVOSYL TRANSFERASE SQD2"/>
    <property type="match status" value="1"/>
</dbReference>
<gene>
    <name evidence="3" type="ORF">P0O24_09195</name>
</gene>
<organism evidence="3 4">
    <name type="scientific">Candidatus Methanocrinis alkalitolerans</name>
    <dbReference type="NCBI Taxonomy" id="3033395"/>
    <lineage>
        <taxon>Archaea</taxon>
        <taxon>Methanobacteriati</taxon>
        <taxon>Methanobacteriota</taxon>
        <taxon>Stenosarchaea group</taxon>
        <taxon>Methanomicrobia</taxon>
        <taxon>Methanotrichales</taxon>
        <taxon>Methanotrichaceae</taxon>
        <taxon>Methanocrinis</taxon>
    </lineage>
</organism>
<evidence type="ECO:0000259" key="2">
    <source>
        <dbReference type="Pfam" id="PF13439"/>
    </source>
</evidence>
<dbReference type="RefSeq" id="WP_316969461.1">
    <property type="nucleotide sequence ID" value="NZ_JARFPL010000029.1"/>
</dbReference>
<sequence>MKIAYIHDVIYPHVKGGAEKRVWEISRRLAERGHEVTIFGMKYWDGERAIEREGVRLCAVCDPMDLYVDGRRSIKAAVIFSSRLLRSFRGEFDVIDAQQFPYLHCFPAKVHSVLGKTPLVITWHEVWGDYWREYLGWKGMVGEGIERLAVRLPDKIIPVSEMVRDDLSALGVNGVKMEVVANGVDLRKIDSVEAAEPSCDVIYAGRLSAHKRVDLLIEAVGIAKKDLPEIRCCIVGDGPEREKLARLAEELKIQENVDFLGFLDSEEEVTAKMKSSKVFVLPSMREGFGISLLEANASGLPAVVVDAERSAAAALIKEGVNGVLCDPSAPSMASKMIDLLSDGSYKKMARDSKEFARGYDWSDIARKVEGVYERL</sequence>
<dbReference type="Gene3D" id="3.40.50.2000">
    <property type="entry name" value="Glycogen Phosphorylase B"/>
    <property type="match status" value="2"/>
</dbReference>
<feature type="domain" description="Glycosyltransferase subfamily 4-like N-terminal" evidence="2">
    <location>
        <begin position="16"/>
        <end position="187"/>
    </location>
</feature>
<evidence type="ECO:0000259" key="1">
    <source>
        <dbReference type="Pfam" id="PF00534"/>
    </source>
</evidence>
<dbReference type="Pfam" id="PF00534">
    <property type="entry name" value="Glycos_transf_1"/>
    <property type="match status" value="1"/>
</dbReference>
<dbReference type="PANTHER" id="PTHR45947">
    <property type="entry name" value="SULFOQUINOVOSYL TRANSFERASE SQD2"/>
    <property type="match status" value="1"/>
</dbReference>
<dbReference type="CDD" id="cd03801">
    <property type="entry name" value="GT4_PimA-like"/>
    <property type="match status" value="1"/>
</dbReference>
<comment type="caution">
    <text evidence="3">The sequence shown here is derived from an EMBL/GenBank/DDBJ whole genome shotgun (WGS) entry which is preliminary data.</text>
</comment>
<evidence type="ECO:0000313" key="3">
    <source>
        <dbReference type="EMBL" id="MDF0593759.1"/>
    </source>
</evidence>
<dbReference type="InterPro" id="IPR050194">
    <property type="entry name" value="Glycosyltransferase_grp1"/>
</dbReference>